<sequence length="111" mass="12592">MLAWIERCKCSFFNLCSLCSGHFRVGFAELERYVGKSVKIVGTAKFCSLKRFKGTHIFSPVFSFKWVSSKQLDTKKSFLSGNHVVYINANNSRKETISVVVMGLEIGTHYL</sequence>
<dbReference type="AlphaFoldDB" id="A0A8X6IV84"/>
<keyword evidence="2" id="KW-1185">Reference proteome</keyword>
<reference evidence="1" key="1">
    <citation type="submission" date="2020-08" db="EMBL/GenBank/DDBJ databases">
        <title>Multicomponent nature underlies the extraordinary mechanical properties of spider dragline silk.</title>
        <authorList>
            <person name="Kono N."/>
            <person name="Nakamura H."/>
            <person name="Mori M."/>
            <person name="Yoshida Y."/>
            <person name="Ohtoshi R."/>
            <person name="Malay A.D."/>
            <person name="Moran D.A.P."/>
            <person name="Tomita M."/>
            <person name="Numata K."/>
            <person name="Arakawa K."/>
        </authorList>
    </citation>
    <scope>NUCLEOTIDE SEQUENCE</scope>
</reference>
<evidence type="ECO:0000313" key="1">
    <source>
        <dbReference type="EMBL" id="GFS60968.1"/>
    </source>
</evidence>
<dbReference type="Proteomes" id="UP000886998">
    <property type="component" value="Unassembled WGS sequence"/>
</dbReference>
<name>A0A8X6IV84_9ARAC</name>
<gene>
    <name evidence="1" type="ORF">TNIN_450591</name>
</gene>
<organism evidence="1 2">
    <name type="scientific">Trichonephila inaurata madagascariensis</name>
    <dbReference type="NCBI Taxonomy" id="2747483"/>
    <lineage>
        <taxon>Eukaryota</taxon>
        <taxon>Metazoa</taxon>
        <taxon>Ecdysozoa</taxon>
        <taxon>Arthropoda</taxon>
        <taxon>Chelicerata</taxon>
        <taxon>Arachnida</taxon>
        <taxon>Araneae</taxon>
        <taxon>Araneomorphae</taxon>
        <taxon>Entelegynae</taxon>
        <taxon>Araneoidea</taxon>
        <taxon>Nephilidae</taxon>
        <taxon>Trichonephila</taxon>
        <taxon>Trichonephila inaurata</taxon>
    </lineage>
</organism>
<protein>
    <submittedName>
        <fullName evidence="1">Uncharacterized protein</fullName>
    </submittedName>
</protein>
<evidence type="ECO:0000313" key="2">
    <source>
        <dbReference type="Proteomes" id="UP000886998"/>
    </source>
</evidence>
<dbReference type="EMBL" id="BMAV01027621">
    <property type="protein sequence ID" value="GFS60968.1"/>
    <property type="molecule type" value="Genomic_DNA"/>
</dbReference>
<comment type="caution">
    <text evidence="1">The sequence shown here is derived from an EMBL/GenBank/DDBJ whole genome shotgun (WGS) entry which is preliminary data.</text>
</comment>
<accession>A0A8X6IV84</accession>
<proteinExistence type="predicted"/>